<evidence type="ECO:0000313" key="3">
    <source>
        <dbReference type="EMBL" id="MBR0553185.1"/>
    </source>
</evidence>
<dbReference type="Proteomes" id="UP000676996">
    <property type="component" value="Unassembled WGS sequence"/>
</dbReference>
<proteinExistence type="predicted"/>
<comment type="caution">
    <text evidence="3">The sequence shown here is derived from an EMBL/GenBank/DDBJ whole genome shotgun (WGS) entry which is preliminary data.</text>
</comment>
<feature type="region of interest" description="Disordered" evidence="1">
    <location>
        <begin position="1"/>
        <end position="30"/>
    </location>
</feature>
<dbReference type="SUPFAM" id="SSF141371">
    <property type="entry name" value="PilZ domain-like"/>
    <property type="match status" value="1"/>
</dbReference>
<feature type="domain" description="PilZ" evidence="2">
    <location>
        <begin position="12"/>
        <end position="102"/>
    </location>
</feature>
<reference evidence="3" key="1">
    <citation type="submission" date="2021-04" db="EMBL/GenBank/DDBJ databases">
        <title>Ouciella asimina sp. nov., isolated from the surface seawater in the hydrothermal field of Okinawa Trough.</title>
        <authorList>
            <person name="Shuang W."/>
        </authorList>
    </citation>
    <scope>NUCLEOTIDE SEQUENCE</scope>
    <source>
        <strain evidence="3">LXI357</strain>
    </source>
</reference>
<dbReference type="GO" id="GO:0035438">
    <property type="term" value="F:cyclic-di-GMP binding"/>
    <property type="evidence" value="ECO:0007669"/>
    <property type="project" value="InterPro"/>
</dbReference>
<dbReference type="InterPro" id="IPR009875">
    <property type="entry name" value="PilZ_domain"/>
</dbReference>
<evidence type="ECO:0000313" key="4">
    <source>
        <dbReference type="Proteomes" id="UP000676996"/>
    </source>
</evidence>
<keyword evidence="4" id="KW-1185">Reference proteome</keyword>
<accession>A0A8T4IJA0</accession>
<dbReference type="AlphaFoldDB" id="A0A8T4IJA0"/>
<evidence type="ECO:0000256" key="1">
    <source>
        <dbReference type="SAM" id="MobiDB-lite"/>
    </source>
</evidence>
<dbReference type="RefSeq" id="WP_284054426.1">
    <property type="nucleotide sequence ID" value="NZ_JAGRQC010000003.1"/>
</dbReference>
<dbReference type="EMBL" id="JAGRQC010000003">
    <property type="protein sequence ID" value="MBR0553185.1"/>
    <property type="molecule type" value="Genomic_DNA"/>
</dbReference>
<sequence length="107" mass="11857">MNQGPDDSTSHEQRRAQRKQAGFQASMRGRGSQRFTVDVIDLSTTGFRADAALDLHAGDIVWLTIPGLSGLEAKVAWRDGFLYGFAFAHPLYPAVFDQITAFAEQQR</sequence>
<evidence type="ECO:0000259" key="2">
    <source>
        <dbReference type="Pfam" id="PF07238"/>
    </source>
</evidence>
<dbReference type="Gene3D" id="2.40.10.220">
    <property type="entry name" value="predicted glycosyltransferase like domains"/>
    <property type="match status" value="1"/>
</dbReference>
<protein>
    <submittedName>
        <fullName evidence="3">PilZ domain-containing protein</fullName>
    </submittedName>
</protein>
<gene>
    <name evidence="3" type="ORF">J7S20_11770</name>
</gene>
<dbReference type="Pfam" id="PF07238">
    <property type="entry name" value="PilZ"/>
    <property type="match status" value="1"/>
</dbReference>
<organism evidence="3 4">
    <name type="scientific">Stakelama marina</name>
    <dbReference type="NCBI Taxonomy" id="2826939"/>
    <lineage>
        <taxon>Bacteria</taxon>
        <taxon>Pseudomonadati</taxon>
        <taxon>Pseudomonadota</taxon>
        <taxon>Alphaproteobacteria</taxon>
        <taxon>Sphingomonadales</taxon>
        <taxon>Sphingomonadaceae</taxon>
        <taxon>Stakelama</taxon>
    </lineage>
</organism>
<name>A0A8T4IJA0_9SPHN</name>